<organism evidence="1 2">
    <name type="scientific">Chryseobacterium gambrini</name>
    <dbReference type="NCBI Taxonomy" id="373672"/>
    <lineage>
        <taxon>Bacteria</taxon>
        <taxon>Pseudomonadati</taxon>
        <taxon>Bacteroidota</taxon>
        <taxon>Flavobacteriia</taxon>
        <taxon>Flavobacteriales</taxon>
        <taxon>Weeksellaceae</taxon>
        <taxon>Chryseobacterium group</taxon>
        <taxon>Chryseobacterium</taxon>
    </lineage>
</organism>
<evidence type="ECO:0000313" key="1">
    <source>
        <dbReference type="EMBL" id="SIT23547.1"/>
    </source>
</evidence>
<dbReference type="EMBL" id="FTOV01000013">
    <property type="protein sequence ID" value="SIT23547.1"/>
    <property type="molecule type" value="Genomic_DNA"/>
</dbReference>
<reference evidence="1 2" key="1">
    <citation type="submission" date="2017-01" db="EMBL/GenBank/DDBJ databases">
        <authorList>
            <person name="Mah S.A."/>
            <person name="Swanson W.J."/>
            <person name="Moy G.W."/>
            <person name="Vacquier V.D."/>
        </authorList>
    </citation>
    <scope>NUCLEOTIDE SEQUENCE [LARGE SCALE GENOMIC DNA]</scope>
    <source>
        <strain evidence="1 2">DSM 18014</strain>
    </source>
</reference>
<dbReference type="STRING" id="373672.SAMN05421785_11374"/>
<accession>A0A1N7QM24</accession>
<dbReference type="Proteomes" id="UP000185781">
    <property type="component" value="Unassembled WGS sequence"/>
</dbReference>
<evidence type="ECO:0000313" key="2">
    <source>
        <dbReference type="Proteomes" id="UP000185781"/>
    </source>
</evidence>
<protein>
    <submittedName>
        <fullName evidence="1">Uncharacterized protein</fullName>
    </submittedName>
</protein>
<dbReference type="AlphaFoldDB" id="A0A1N7QM24"/>
<name>A0A1N7QM24_9FLAO</name>
<gene>
    <name evidence="1" type="ORF">SAMN05421785_11374</name>
</gene>
<proteinExistence type="predicted"/>
<sequence length="146" mass="17436">MKSKILFESRNNMNYIDDSTVPQCKIEEKKFEWGEPYKVYTPVFHFPHLLNTTLENSIILFGENNFKNQLLMLYNTINNHEESERLTNYQGETLNRKSILELINTYLKKTETLTAPWEKYNIGLTEDDYIRHLEDKLGKSLYYVKV</sequence>